<proteinExistence type="predicted"/>
<reference evidence="2" key="1">
    <citation type="submission" date="2020-03" db="EMBL/GenBank/DDBJ databases">
        <title>The deep terrestrial virosphere.</title>
        <authorList>
            <person name="Holmfeldt K."/>
            <person name="Nilsson E."/>
            <person name="Simone D."/>
            <person name="Lopez-Fernandez M."/>
            <person name="Wu X."/>
            <person name="de Brujin I."/>
            <person name="Lundin D."/>
            <person name="Andersson A."/>
            <person name="Bertilsson S."/>
            <person name="Dopson M."/>
        </authorList>
    </citation>
    <scope>NUCLEOTIDE SEQUENCE</scope>
    <source>
        <strain evidence="2">MM415B04082</strain>
    </source>
</reference>
<evidence type="ECO:0000313" key="2">
    <source>
        <dbReference type="EMBL" id="QJA93909.1"/>
    </source>
</evidence>
<gene>
    <name evidence="2" type="ORF">MM415B04082_0001</name>
</gene>
<feature type="region of interest" description="Disordered" evidence="1">
    <location>
        <begin position="1"/>
        <end position="29"/>
    </location>
</feature>
<protein>
    <submittedName>
        <fullName evidence="2">Uncharacterized protein</fullName>
    </submittedName>
</protein>
<sequence length="168" mass="18463">MPRNSGTDIGSWPTVTKQDAANKGGPSQCKRNTLLLNAVVKATWPTTRRQDEYERSNWKTIVDANEGGKSQMTLSRKLKYETATWPTPEQSADKHGGPNQRDSSGRLRLPSLAATGATASGSLARTGSFVERLIILSAWLMGYSLEYLSHWEKKPSGKPRKAKSQASE</sequence>
<feature type="region of interest" description="Disordered" evidence="1">
    <location>
        <begin position="82"/>
        <end position="107"/>
    </location>
</feature>
<dbReference type="EMBL" id="MT143187">
    <property type="protein sequence ID" value="QJA93909.1"/>
    <property type="molecule type" value="Genomic_DNA"/>
</dbReference>
<accession>A0A6M3LHS1</accession>
<evidence type="ECO:0000256" key="1">
    <source>
        <dbReference type="SAM" id="MobiDB-lite"/>
    </source>
</evidence>
<organism evidence="2">
    <name type="scientific">viral metagenome</name>
    <dbReference type="NCBI Taxonomy" id="1070528"/>
    <lineage>
        <taxon>unclassified sequences</taxon>
        <taxon>metagenomes</taxon>
        <taxon>organismal metagenomes</taxon>
    </lineage>
</organism>
<name>A0A6M3LHS1_9ZZZZ</name>
<feature type="compositionally biased region" description="Polar residues" evidence="1">
    <location>
        <begin position="1"/>
        <end position="19"/>
    </location>
</feature>
<dbReference type="AlphaFoldDB" id="A0A6M3LHS1"/>